<keyword evidence="9" id="KW-1185">Reference proteome</keyword>
<dbReference type="PIRSF" id="PIRSF000446">
    <property type="entry name" value="Mct"/>
    <property type="match status" value="1"/>
</dbReference>
<evidence type="ECO:0000256" key="1">
    <source>
        <dbReference type="ARBA" id="ARBA00013258"/>
    </source>
</evidence>
<dbReference type="GO" id="GO:0004314">
    <property type="term" value="F:[acyl-carrier-protein] S-malonyltransferase activity"/>
    <property type="evidence" value="ECO:0007669"/>
    <property type="project" value="UniProtKB-EC"/>
</dbReference>
<evidence type="ECO:0000256" key="5">
    <source>
        <dbReference type="ARBA" id="ARBA00048462"/>
    </source>
</evidence>
<evidence type="ECO:0000256" key="3">
    <source>
        <dbReference type="ARBA" id="ARBA00022679"/>
    </source>
</evidence>
<dbReference type="Proteomes" id="UP001595478">
    <property type="component" value="Unassembled WGS sequence"/>
</dbReference>
<evidence type="ECO:0000256" key="4">
    <source>
        <dbReference type="ARBA" id="ARBA00023315"/>
    </source>
</evidence>
<evidence type="ECO:0000256" key="2">
    <source>
        <dbReference type="ARBA" id="ARBA00018953"/>
    </source>
</evidence>
<dbReference type="InterPro" id="IPR024925">
    <property type="entry name" value="Malonyl_CoA-ACP_transAc"/>
</dbReference>
<gene>
    <name evidence="8" type="primary">fabD</name>
    <name evidence="8" type="ORF">ACFOHL_08185</name>
</gene>
<evidence type="ECO:0000313" key="9">
    <source>
        <dbReference type="Proteomes" id="UP001595478"/>
    </source>
</evidence>
<dbReference type="SUPFAM" id="SSF55048">
    <property type="entry name" value="Probable ACP-binding domain of malonyl-CoA ACP transacylase"/>
    <property type="match status" value="1"/>
</dbReference>
<dbReference type="Gene3D" id="3.40.366.10">
    <property type="entry name" value="Malonyl-Coenzyme A Acyl Carrier Protein, domain 2"/>
    <property type="match status" value="1"/>
</dbReference>
<protein>
    <recommendedName>
        <fullName evidence="2 6">Malonyl CoA-acyl carrier protein transacylase</fullName>
        <ecNumber evidence="1 6">2.3.1.39</ecNumber>
    </recommendedName>
</protein>
<feature type="domain" description="Malonyl-CoA:ACP transacylase (MAT)" evidence="7">
    <location>
        <begin position="7"/>
        <end position="290"/>
    </location>
</feature>
<sequence length="300" mass="31937">MTALACVFPGQGSQSLGMLADLAAEHKSVLTCFEEASDALNYNLWDLVQNGPVEKLNQTDITQPALLTASIAAYQVYIATNDRQPRYLAGHSLGEYTALVAAGVLSLTDAVKLVELRGQFMQQAVPAGTGAMYAIIGLDDAQIIEVCNKVSTDTGLVVSAVNFNSPGQVVIAGNSEAVEQAGTELKAAGAKRALPLAVSVPSHCELMKPAAERLEDYLSTIYFNTPEIEVVNNVDVAVCHSADEIKAALVRQLYKPVRWTETVTFLASQGVEEVVEVGPGKVLAGLNKRIDKTLILSSFN</sequence>
<dbReference type="SMART" id="SM00827">
    <property type="entry name" value="PKS_AT"/>
    <property type="match status" value="1"/>
</dbReference>
<evidence type="ECO:0000256" key="6">
    <source>
        <dbReference type="PIRNR" id="PIRNR000446"/>
    </source>
</evidence>
<dbReference type="NCBIfam" id="TIGR00128">
    <property type="entry name" value="fabD"/>
    <property type="match status" value="1"/>
</dbReference>
<dbReference type="Pfam" id="PF00698">
    <property type="entry name" value="Acyl_transf_1"/>
    <property type="match status" value="1"/>
</dbReference>
<proteinExistence type="inferred from homology"/>
<dbReference type="RefSeq" id="WP_376919736.1">
    <property type="nucleotide sequence ID" value="NZ_JBHRSW010000014.1"/>
</dbReference>
<dbReference type="InterPro" id="IPR016035">
    <property type="entry name" value="Acyl_Trfase/lysoPLipase"/>
</dbReference>
<name>A0ABV7FQH3_9ALTE</name>
<dbReference type="SUPFAM" id="SSF52151">
    <property type="entry name" value="FabD/lysophospholipase-like"/>
    <property type="match status" value="1"/>
</dbReference>
<dbReference type="EMBL" id="JBHRSW010000014">
    <property type="protein sequence ID" value="MFC3121599.1"/>
    <property type="molecule type" value="Genomic_DNA"/>
</dbReference>
<dbReference type="PANTHER" id="PTHR42681">
    <property type="entry name" value="MALONYL-COA-ACYL CARRIER PROTEIN TRANSACYLASE, MITOCHONDRIAL"/>
    <property type="match status" value="1"/>
</dbReference>
<comment type="caution">
    <text evidence="8">The sequence shown here is derived from an EMBL/GenBank/DDBJ whole genome shotgun (WGS) entry which is preliminary data.</text>
</comment>
<accession>A0ABV7FQH3</accession>
<evidence type="ECO:0000313" key="8">
    <source>
        <dbReference type="EMBL" id="MFC3121599.1"/>
    </source>
</evidence>
<comment type="catalytic activity">
    <reaction evidence="5 6">
        <text>holo-[ACP] + malonyl-CoA = malonyl-[ACP] + CoA</text>
        <dbReference type="Rhea" id="RHEA:41792"/>
        <dbReference type="Rhea" id="RHEA-COMP:9623"/>
        <dbReference type="Rhea" id="RHEA-COMP:9685"/>
        <dbReference type="ChEBI" id="CHEBI:57287"/>
        <dbReference type="ChEBI" id="CHEBI:57384"/>
        <dbReference type="ChEBI" id="CHEBI:64479"/>
        <dbReference type="ChEBI" id="CHEBI:78449"/>
        <dbReference type="EC" id="2.3.1.39"/>
    </reaction>
</comment>
<evidence type="ECO:0000259" key="7">
    <source>
        <dbReference type="SMART" id="SM00827"/>
    </source>
</evidence>
<dbReference type="EC" id="2.3.1.39" evidence="1 6"/>
<keyword evidence="3 6" id="KW-0808">Transferase</keyword>
<dbReference type="Gene3D" id="3.30.70.250">
    <property type="entry name" value="Malonyl-CoA ACP transacylase, ACP-binding"/>
    <property type="match status" value="1"/>
</dbReference>
<organism evidence="8 9">
    <name type="scientific">Agaribacter flavus</name>
    <dbReference type="NCBI Taxonomy" id="1902781"/>
    <lineage>
        <taxon>Bacteria</taxon>
        <taxon>Pseudomonadati</taxon>
        <taxon>Pseudomonadota</taxon>
        <taxon>Gammaproteobacteria</taxon>
        <taxon>Alteromonadales</taxon>
        <taxon>Alteromonadaceae</taxon>
        <taxon>Agaribacter</taxon>
    </lineage>
</organism>
<keyword evidence="4 6" id="KW-0012">Acyltransferase</keyword>
<dbReference type="PANTHER" id="PTHR42681:SF1">
    <property type="entry name" value="MALONYL-COA-ACYL CARRIER PROTEIN TRANSACYLASE, MITOCHONDRIAL"/>
    <property type="match status" value="1"/>
</dbReference>
<reference evidence="9" key="1">
    <citation type="journal article" date="2019" name="Int. J. Syst. Evol. Microbiol.">
        <title>The Global Catalogue of Microorganisms (GCM) 10K type strain sequencing project: providing services to taxonomists for standard genome sequencing and annotation.</title>
        <authorList>
            <consortium name="The Broad Institute Genomics Platform"/>
            <consortium name="The Broad Institute Genome Sequencing Center for Infectious Disease"/>
            <person name="Wu L."/>
            <person name="Ma J."/>
        </authorList>
    </citation>
    <scope>NUCLEOTIDE SEQUENCE [LARGE SCALE GENOMIC DNA]</scope>
    <source>
        <strain evidence="9">KCTC 52473</strain>
    </source>
</reference>
<dbReference type="InterPro" id="IPR016036">
    <property type="entry name" value="Malonyl_transacylase_ACP-bd"/>
</dbReference>
<dbReference type="InterPro" id="IPR014043">
    <property type="entry name" value="Acyl_transferase_dom"/>
</dbReference>
<comment type="similarity">
    <text evidence="6">Belongs to the fabD family.</text>
</comment>
<dbReference type="InterPro" id="IPR050858">
    <property type="entry name" value="Mal-CoA-ACP_Trans/PKS_FabD"/>
</dbReference>
<dbReference type="InterPro" id="IPR001227">
    <property type="entry name" value="Ac_transferase_dom_sf"/>
</dbReference>
<dbReference type="InterPro" id="IPR004410">
    <property type="entry name" value="Malonyl_CoA-ACP_transAc_FabD"/>
</dbReference>